<evidence type="ECO:0000313" key="3">
    <source>
        <dbReference type="Proteomes" id="UP000054321"/>
    </source>
</evidence>
<dbReference type="EMBL" id="KN832872">
    <property type="protein sequence ID" value="KIN05261.1"/>
    <property type="molecule type" value="Genomic_DNA"/>
</dbReference>
<evidence type="ECO:0000313" key="2">
    <source>
        <dbReference type="EMBL" id="KIN05261.1"/>
    </source>
</evidence>
<evidence type="ECO:0000256" key="1">
    <source>
        <dbReference type="SAM" id="Phobius"/>
    </source>
</evidence>
<name>A0A0C3HAI8_OIDMZ</name>
<organism evidence="2 3">
    <name type="scientific">Oidiodendron maius (strain Zn)</name>
    <dbReference type="NCBI Taxonomy" id="913774"/>
    <lineage>
        <taxon>Eukaryota</taxon>
        <taxon>Fungi</taxon>
        <taxon>Dikarya</taxon>
        <taxon>Ascomycota</taxon>
        <taxon>Pezizomycotina</taxon>
        <taxon>Leotiomycetes</taxon>
        <taxon>Leotiomycetes incertae sedis</taxon>
        <taxon>Myxotrichaceae</taxon>
        <taxon>Oidiodendron</taxon>
    </lineage>
</organism>
<dbReference type="AlphaFoldDB" id="A0A0C3HAI8"/>
<dbReference type="Proteomes" id="UP000054321">
    <property type="component" value="Unassembled WGS sequence"/>
</dbReference>
<keyword evidence="1" id="KW-0472">Membrane</keyword>
<keyword evidence="1" id="KW-1133">Transmembrane helix</keyword>
<accession>A0A0C3HAI8</accession>
<proteinExistence type="predicted"/>
<dbReference type="InterPro" id="IPR046368">
    <property type="entry name" value="Tag1"/>
</dbReference>
<feature type="transmembrane region" description="Helical" evidence="1">
    <location>
        <begin position="41"/>
        <end position="65"/>
    </location>
</feature>
<keyword evidence="3" id="KW-1185">Reference proteome</keyword>
<sequence>MNYFSASHSSDKAAEQEQIEQVGIAPQLKFREKVKRHCARWWWLHALVFCAGTLIVTLCLIYVGFPRIAQSGVDASTMEFTSLQFLDPAPDAITITQSAILHNGDIFTPTLDAFNASLYLVTNGTFGPAPIATLTIPSVHVLHPTSSVNITQQRVKISDLDELTDYAIQVLARENVTTALTGEARLHEGRLPIINIHYNSSTTYKTLNGLKGFNIMGVKLNLTALAGEPNLYGSLIIPNPSCLTVALGNVTLSLSTETSGVVGNATLSNLTISPGSNIFPMVSILNETKALASVDKNGLMNVLITGTSVVYNNQHITYYERALANNILSLQLNVTQILADSA</sequence>
<dbReference type="InParanoid" id="A0A0C3HAI8"/>
<gene>
    <name evidence="2" type="ORF">OIDMADRAFT_25835</name>
</gene>
<protein>
    <submittedName>
        <fullName evidence="2">Uncharacterized protein</fullName>
    </submittedName>
</protein>
<dbReference type="PANTHER" id="PTHR35895:SF1">
    <property type="entry name" value="LIPID-BINDING SERUM GLYCOPROTEIN C-TERMINAL DOMAIN-CONTAINING PROTEIN"/>
    <property type="match status" value="1"/>
</dbReference>
<dbReference type="InterPro" id="IPR022185">
    <property type="entry name" value="DUF3712"/>
</dbReference>
<dbReference type="Pfam" id="PF12505">
    <property type="entry name" value="DUF3712"/>
    <property type="match status" value="1"/>
</dbReference>
<dbReference type="STRING" id="913774.A0A0C3HAI8"/>
<dbReference type="HOGENOM" id="CLU_035244_1_0_1"/>
<dbReference type="PANTHER" id="PTHR35895">
    <property type="entry name" value="CHROMOSOME 16, WHOLE GENOME SHOTGUN SEQUENCE"/>
    <property type="match status" value="1"/>
</dbReference>
<keyword evidence="1" id="KW-0812">Transmembrane</keyword>
<reference evidence="3" key="2">
    <citation type="submission" date="2015-01" db="EMBL/GenBank/DDBJ databases">
        <title>Evolutionary Origins and Diversification of the Mycorrhizal Mutualists.</title>
        <authorList>
            <consortium name="DOE Joint Genome Institute"/>
            <consortium name="Mycorrhizal Genomics Consortium"/>
            <person name="Kohler A."/>
            <person name="Kuo A."/>
            <person name="Nagy L.G."/>
            <person name="Floudas D."/>
            <person name="Copeland A."/>
            <person name="Barry K.W."/>
            <person name="Cichocki N."/>
            <person name="Veneault-Fourrey C."/>
            <person name="LaButti K."/>
            <person name="Lindquist E.A."/>
            <person name="Lipzen A."/>
            <person name="Lundell T."/>
            <person name="Morin E."/>
            <person name="Murat C."/>
            <person name="Riley R."/>
            <person name="Ohm R."/>
            <person name="Sun H."/>
            <person name="Tunlid A."/>
            <person name="Henrissat B."/>
            <person name="Grigoriev I.V."/>
            <person name="Hibbett D.S."/>
            <person name="Martin F."/>
        </authorList>
    </citation>
    <scope>NUCLEOTIDE SEQUENCE [LARGE SCALE GENOMIC DNA]</scope>
    <source>
        <strain evidence="3">Zn</strain>
    </source>
</reference>
<dbReference type="GO" id="GO:0000329">
    <property type="term" value="C:fungal-type vacuole membrane"/>
    <property type="evidence" value="ECO:0007669"/>
    <property type="project" value="InterPro"/>
</dbReference>
<reference evidence="2 3" key="1">
    <citation type="submission" date="2014-04" db="EMBL/GenBank/DDBJ databases">
        <authorList>
            <consortium name="DOE Joint Genome Institute"/>
            <person name="Kuo A."/>
            <person name="Martino E."/>
            <person name="Perotto S."/>
            <person name="Kohler A."/>
            <person name="Nagy L.G."/>
            <person name="Floudas D."/>
            <person name="Copeland A."/>
            <person name="Barry K.W."/>
            <person name="Cichocki N."/>
            <person name="Veneault-Fourrey C."/>
            <person name="LaButti K."/>
            <person name="Lindquist E.A."/>
            <person name="Lipzen A."/>
            <person name="Lundell T."/>
            <person name="Morin E."/>
            <person name="Murat C."/>
            <person name="Sun H."/>
            <person name="Tunlid A."/>
            <person name="Henrissat B."/>
            <person name="Grigoriev I.V."/>
            <person name="Hibbett D.S."/>
            <person name="Martin F."/>
            <person name="Nordberg H.P."/>
            <person name="Cantor M.N."/>
            <person name="Hua S.X."/>
        </authorList>
    </citation>
    <scope>NUCLEOTIDE SEQUENCE [LARGE SCALE GENOMIC DNA]</scope>
    <source>
        <strain evidence="2 3">Zn</strain>
    </source>
</reference>
<dbReference type="OrthoDB" id="10039566at2759"/>